<dbReference type="PANTHER" id="PTHR23159:SF60">
    <property type="entry name" value="SPINDLE ASSEMBLY ABNORMAL PROTEIN 4"/>
    <property type="match status" value="1"/>
</dbReference>
<evidence type="ECO:0000313" key="3">
    <source>
        <dbReference type="EMBL" id="EJT68352.1"/>
    </source>
</evidence>
<feature type="compositionally biased region" description="Low complexity" evidence="2">
    <location>
        <begin position="156"/>
        <end position="175"/>
    </location>
</feature>
<dbReference type="PANTHER" id="PTHR23159">
    <property type="entry name" value="CENTROSOMAL PROTEIN 2"/>
    <property type="match status" value="1"/>
</dbReference>
<reference evidence="3" key="1">
    <citation type="submission" date="2010-07" db="EMBL/GenBank/DDBJ databases">
        <authorList>
            <consortium name="The Broad Institute Genome Sequencing Platform"/>
            <consortium name="Broad Institute Genome Sequencing Center for Infectious Disease"/>
            <person name="Ma L.-J."/>
            <person name="Dead R."/>
            <person name="Young S."/>
            <person name="Zeng Q."/>
            <person name="Koehrsen M."/>
            <person name="Alvarado L."/>
            <person name="Berlin A."/>
            <person name="Chapman S.B."/>
            <person name="Chen Z."/>
            <person name="Freedman E."/>
            <person name="Gellesch M."/>
            <person name="Goldberg J."/>
            <person name="Griggs A."/>
            <person name="Gujja S."/>
            <person name="Heilman E.R."/>
            <person name="Heiman D."/>
            <person name="Hepburn T."/>
            <person name="Howarth C."/>
            <person name="Jen D."/>
            <person name="Larson L."/>
            <person name="Mehta T."/>
            <person name="Neiman D."/>
            <person name="Pearson M."/>
            <person name="Roberts A."/>
            <person name="Saif S."/>
            <person name="Shea T."/>
            <person name="Shenoy N."/>
            <person name="Sisk P."/>
            <person name="Stolte C."/>
            <person name="Sykes S."/>
            <person name="Walk T."/>
            <person name="White J."/>
            <person name="Yandava C."/>
            <person name="Haas B."/>
            <person name="Nusbaum C."/>
            <person name="Birren B."/>
        </authorList>
    </citation>
    <scope>NUCLEOTIDE SEQUENCE</scope>
    <source>
        <strain evidence="3">R3-111a-1</strain>
    </source>
</reference>
<feature type="compositionally biased region" description="Low complexity" evidence="2">
    <location>
        <begin position="56"/>
        <end position="80"/>
    </location>
</feature>
<keyword evidence="1" id="KW-0175">Coiled coil</keyword>
<accession>J8U040</accession>
<reference evidence="3" key="2">
    <citation type="submission" date="2010-09" db="EMBL/GenBank/DDBJ databases">
        <title>Annotation of Gaeumannomyces graminis var. tritici R3-111a-1.</title>
        <authorList>
            <consortium name="The Broad Institute Genome Sequencing Platform"/>
            <person name="Ma L.-J."/>
            <person name="Dead R."/>
            <person name="Young S.K."/>
            <person name="Zeng Q."/>
            <person name="Gargeya S."/>
            <person name="Fitzgerald M."/>
            <person name="Haas B."/>
            <person name="Abouelleil A."/>
            <person name="Alvarado L."/>
            <person name="Arachchi H.M."/>
            <person name="Berlin A."/>
            <person name="Brown A."/>
            <person name="Chapman S.B."/>
            <person name="Chen Z."/>
            <person name="Dunbar C."/>
            <person name="Freedman E."/>
            <person name="Gearin G."/>
            <person name="Gellesch M."/>
            <person name="Goldberg J."/>
            <person name="Griggs A."/>
            <person name="Gujja S."/>
            <person name="Heiman D."/>
            <person name="Howarth C."/>
            <person name="Larson L."/>
            <person name="Lui A."/>
            <person name="MacDonald P.J.P."/>
            <person name="Mehta T."/>
            <person name="Montmayeur A."/>
            <person name="Murphy C."/>
            <person name="Neiman D."/>
            <person name="Pearson M."/>
            <person name="Priest M."/>
            <person name="Roberts A."/>
            <person name="Saif S."/>
            <person name="Shea T."/>
            <person name="Shenoy N."/>
            <person name="Sisk P."/>
            <person name="Stolte C."/>
            <person name="Sykes S."/>
            <person name="Yandava C."/>
            <person name="Wortman J."/>
            <person name="Nusbaum C."/>
            <person name="Birren B."/>
        </authorList>
    </citation>
    <scope>NUCLEOTIDE SEQUENCE</scope>
    <source>
        <strain evidence="3">R3-111a-1</strain>
    </source>
</reference>
<sequence>MKGPLSIPIPAAAPTLHDITDTRPPPPRPQVEVFGSPPDMEGNIDLPIALRRARRSSSALRVSTSTVQSSKPEHSPASSSGLPTPADSTDSIAATPRGRGRPRKKVRFSDPGPALDQLLSSVSSSTGLTPMVRRTSLAAPKRRHSTPAKPSSTPAGSRRGSGLGLDSPSSPFSGDVTIVPLRQVLDGRVKRRIRRNGLSEEMNTIHAEKKRRSAELQRLKNDLAYKDAEIVQLRESQQRLRDSQRQHTQETCASDPDETIDTVVGDTERIFDLEREVADLRRQLLGRSSRAGAPNISDHTPRHDWTMAARDPFAAEDYSMMDAGSFPADHSANGDDDDDDDDVFGDMTMADLHCSTPSRSTIKGAPVTGAGSFPTPPATSPLAAMALCTPNSLRSPTPRSNSSSVQASLPDPDKQVLEEELTSLQLEVAKITTTLKSYQSLATRVSEKMAAFTTTTPALADSDAIVAAIAANPSSPDPVLEARITTLLTTVSDRSAALLSLSSSLSNLGFQGSDAGEIIASLASAFRTARLELEYLTPGEVTLPLTSAGAAVLDLLLARLRDLSKRTREDESAIDEYHAQELSLRKQLAARVDITDDLGKEVASLKADLSARDATVAELQVGLDRLKGAAAGYARDVAELEKLVERLETQRLAALDECEQRLQDSARDKEDELAASAAENEVALGALEAKLAASAAEKDAAVNALEAKLAAAVAQAGDLRAALATAG</sequence>
<dbReference type="EMBL" id="GL385515">
    <property type="protein sequence ID" value="EJT68352.1"/>
    <property type="molecule type" value="Genomic_DNA"/>
</dbReference>
<dbReference type="AlphaFoldDB" id="J8U040"/>
<feature type="coiled-coil region" evidence="1">
    <location>
        <begin position="623"/>
        <end position="722"/>
    </location>
</feature>
<feature type="region of interest" description="Disordered" evidence="2">
    <location>
        <begin position="1"/>
        <end position="175"/>
    </location>
</feature>
<evidence type="ECO:0000256" key="2">
    <source>
        <dbReference type="SAM" id="MobiDB-lite"/>
    </source>
</evidence>
<name>J8U040_GAET3</name>
<dbReference type="GeneID" id="20354524"/>
<evidence type="ECO:0000256" key="1">
    <source>
        <dbReference type="SAM" id="Coils"/>
    </source>
</evidence>
<feature type="region of interest" description="Disordered" evidence="2">
    <location>
        <begin position="389"/>
        <end position="412"/>
    </location>
</feature>
<dbReference type="OrthoDB" id="3532430at2759"/>
<dbReference type="RefSeq" id="XP_009230257.1">
    <property type="nucleotide sequence ID" value="XM_009231993.1"/>
</dbReference>
<protein>
    <submittedName>
        <fullName evidence="3">Uncharacterized protein</fullName>
    </submittedName>
</protein>
<feature type="region of interest" description="Disordered" evidence="2">
    <location>
        <begin position="237"/>
        <end position="257"/>
    </location>
</feature>
<feature type="compositionally biased region" description="Polar residues" evidence="2">
    <location>
        <begin position="389"/>
        <end position="407"/>
    </location>
</feature>
<feature type="compositionally biased region" description="Basic and acidic residues" evidence="2">
    <location>
        <begin position="237"/>
        <end position="248"/>
    </location>
</feature>
<proteinExistence type="predicted"/>
<gene>
    <name evidence="3" type="ORF">GGTG_14066</name>
</gene>
<feature type="non-terminal residue" evidence="3">
    <location>
        <position position="727"/>
    </location>
</feature>
<dbReference type="VEuPathDB" id="FungiDB:GGTG_14066"/>
<organism evidence="3">
    <name type="scientific">Gaeumannomyces tritici (strain R3-111a-1)</name>
    <name type="common">Wheat and barley take-all root rot fungus</name>
    <name type="synonym">Gaeumannomyces graminis var. tritici</name>
    <dbReference type="NCBI Taxonomy" id="644352"/>
    <lineage>
        <taxon>Eukaryota</taxon>
        <taxon>Fungi</taxon>
        <taxon>Dikarya</taxon>
        <taxon>Ascomycota</taxon>
        <taxon>Pezizomycotina</taxon>
        <taxon>Sordariomycetes</taxon>
        <taxon>Sordariomycetidae</taxon>
        <taxon>Magnaporthales</taxon>
        <taxon>Magnaporthaceae</taxon>
        <taxon>Gaeumannomyces</taxon>
    </lineage>
</organism>